<evidence type="ECO:0000313" key="3">
    <source>
        <dbReference type="EMBL" id="KGQ03332.1"/>
    </source>
</evidence>
<feature type="chain" id="PRO_5002006706" evidence="1">
    <location>
        <begin position="24"/>
        <end position="220"/>
    </location>
</feature>
<dbReference type="PANTHER" id="PTHR10334">
    <property type="entry name" value="CYSTEINE-RICH SECRETORY PROTEIN-RELATED"/>
    <property type="match status" value="1"/>
</dbReference>
<dbReference type="InterPro" id="IPR001283">
    <property type="entry name" value="CRISP-related"/>
</dbReference>
<evidence type="ECO:0000313" key="4">
    <source>
        <dbReference type="Proteomes" id="UP000030106"/>
    </source>
</evidence>
<accession>A0A0A2VAH4</accession>
<feature type="domain" description="SCP" evidence="2">
    <location>
        <begin position="48"/>
        <end position="176"/>
    </location>
</feature>
<comment type="caution">
    <text evidence="3">The sequence shown here is derived from an EMBL/GenBank/DDBJ whole genome shotgun (WGS) entry which is preliminary data.</text>
</comment>
<gene>
    <name evidence="3" type="ORF">BBAD15_g11436</name>
</gene>
<proteinExistence type="predicted"/>
<dbReference type="Gene3D" id="3.40.33.10">
    <property type="entry name" value="CAP"/>
    <property type="match status" value="1"/>
</dbReference>
<dbReference type="InterPro" id="IPR035940">
    <property type="entry name" value="CAP_sf"/>
</dbReference>
<dbReference type="OrthoDB" id="337038at2759"/>
<dbReference type="InterPro" id="IPR014044">
    <property type="entry name" value="CAP_dom"/>
</dbReference>
<dbReference type="eggNOG" id="KOG3017">
    <property type="taxonomic scope" value="Eukaryota"/>
</dbReference>
<dbReference type="Pfam" id="PF00188">
    <property type="entry name" value="CAP"/>
    <property type="match status" value="1"/>
</dbReference>
<reference evidence="3 4" key="1">
    <citation type="submission" date="2012-10" db="EMBL/GenBank/DDBJ databases">
        <title>Genome sequencing and analysis of entomopathogenic fungi Beauveria bassiana D1-5.</title>
        <authorList>
            <person name="Li Q."/>
            <person name="Wang L."/>
            <person name="Zhang Z."/>
            <person name="Wang Q."/>
            <person name="Ren J."/>
            <person name="Wang M."/>
            <person name="Xu W."/>
            <person name="Wang J."/>
            <person name="Lu Y."/>
            <person name="Du Q."/>
            <person name="Sun Z."/>
        </authorList>
    </citation>
    <scope>NUCLEOTIDE SEQUENCE [LARGE SCALE GENOMIC DNA]</scope>
    <source>
        <strain evidence="3 4">D1-5</strain>
    </source>
</reference>
<feature type="signal peptide" evidence="1">
    <location>
        <begin position="1"/>
        <end position="23"/>
    </location>
</feature>
<organism evidence="3 4">
    <name type="scientific">Beauveria bassiana D1-5</name>
    <dbReference type="NCBI Taxonomy" id="1245745"/>
    <lineage>
        <taxon>Eukaryota</taxon>
        <taxon>Fungi</taxon>
        <taxon>Dikarya</taxon>
        <taxon>Ascomycota</taxon>
        <taxon>Pezizomycotina</taxon>
        <taxon>Sordariomycetes</taxon>
        <taxon>Hypocreomycetidae</taxon>
        <taxon>Hypocreales</taxon>
        <taxon>Cordycipitaceae</taxon>
        <taxon>Beauveria</taxon>
    </lineage>
</organism>
<dbReference type="AlphaFoldDB" id="A0A0A2VAH4"/>
<dbReference type="SMART" id="SM00198">
    <property type="entry name" value="SCP"/>
    <property type="match status" value="1"/>
</dbReference>
<dbReference type="EMBL" id="ANFO01001236">
    <property type="protein sequence ID" value="KGQ03332.1"/>
    <property type="molecule type" value="Genomic_DNA"/>
</dbReference>
<evidence type="ECO:0000256" key="1">
    <source>
        <dbReference type="SAM" id="SignalP"/>
    </source>
</evidence>
<dbReference type="GO" id="GO:0005576">
    <property type="term" value="C:extracellular region"/>
    <property type="evidence" value="ECO:0007669"/>
    <property type="project" value="InterPro"/>
</dbReference>
<evidence type="ECO:0000259" key="2">
    <source>
        <dbReference type="SMART" id="SM00198"/>
    </source>
</evidence>
<dbReference type="SUPFAM" id="SSF55797">
    <property type="entry name" value="PR-1-like"/>
    <property type="match status" value="1"/>
</dbReference>
<dbReference type="PRINTS" id="PR00837">
    <property type="entry name" value="V5TPXLIKE"/>
</dbReference>
<dbReference type="PROSITE" id="PS01009">
    <property type="entry name" value="CRISP_1"/>
    <property type="match status" value="1"/>
</dbReference>
<protein>
    <submittedName>
        <fullName evidence="3">Protein PRY2</fullName>
    </submittedName>
</protein>
<dbReference type="Proteomes" id="UP000030106">
    <property type="component" value="Unassembled WGS sequence"/>
</dbReference>
<name>A0A0A2VAH4_BEABA</name>
<sequence length="220" mass="24301">MTLTLFLMLLLQLQLVLLRSAAASAVTVTITAAPTIPSKEPSYSKRYVFTSAMLNSTNTYRRQHNASSLEWNATLASFARSYLADAARKDCEFAHSGGPYGENIAIGYANATAATEAWGDERREYDFGKPGFEHSTGHFTQLVWKDTTTVGCERVLCGARGWFVACEYWPRGNVQGQYRDEVQGQYRDEVQRQVESGAKSSRGTSGIVVVMAMAAVLWLC</sequence>
<dbReference type="InterPro" id="IPR018244">
    <property type="entry name" value="Allrgn_V5/Tpx1_CS"/>
</dbReference>
<dbReference type="STRING" id="1245745.A0A0A2VAH4"/>
<keyword evidence="1" id="KW-0732">Signal</keyword>
<dbReference type="HOGENOM" id="CLU_035730_6_2_1"/>